<keyword evidence="4" id="KW-1185">Reference proteome</keyword>
<dbReference type="AlphaFoldDB" id="A0A4R6UUH6"/>
<evidence type="ECO:0000313" key="4">
    <source>
        <dbReference type="Proteomes" id="UP000295375"/>
    </source>
</evidence>
<dbReference type="RefSeq" id="WP_162848189.1">
    <property type="nucleotide sequence ID" value="NZ_CP037953.1"/>
</dbReference>
<feature type="domain" description="DUF4440" evidence="2">
    <location>
        <begin position="34"/>
        <end position="137"/>
    </location>
</feature>
<dbReference type="Pfam" id="PF14534">
    <property type="entry name" value="DUF4440"/>
    <property type="match status" value="1"/>
</dbReference>
<sequence length="158" mass="17389">MSFHPAMKSLLGAAMIFCASISLAADNTELTRQVTEAERGFAQTMVERDFEKFASFIADDAVFYGNSAQRGKHAVLAEWQAFFKAEQAPFSWRPEQVDVLDSGTLAHSSGPVIDAKGNVVAHFNSVWRLQAPGVWKVVFDKGCRVCACEKPQDATDKK</sequence>
<feature type="chain" id="PRO_5020439290" evidence="1">
    <location>
        <begin position="25"/>
        <end position="158"/>
    </location>
</feature>
<dbReference type="InterPro" id="IPR027843">
    <property type="entry name" value="DUF4440"/>
</dbReference>
<gene>
    <name evidence="3" type="ORF">EV696_11162</name>
</gene>
<keyword evidence="1" id="KW-0732">Signal</keyword>
<protein>
    <submittedName>
        <fullName evidence="3">Ketosteroid isomerase-like protein</fullName>
    </submittedName>
</protein>
<evidence type="ECO:0000256" key="1">
    <source>
        <dbReference type="SAM" id="SignalP"/>
    </source>
</evidence>
<dbReference type="EMBL" id="SNYM01000011">
    <property type="protein sequence ID" value="TDQ47134.1"/>
    <property type="molecule type" value="Genomic_DNA"/>
</dbReference>
<feature type="signal peptide" evidence="1">
    <location>
        <begin position="1"/>
        <end position="24"/>
    </location>
</feature>
<dbReference type="GO" id="GO:0016853">
    <property type="term" value="F:isomerase activity"/>
    <property type="evidence" value="ECO:0007669"/>
    <property type="project" value="UniProtKB-KW"/>
</dbReference>
<evidence type="ECO:0000313" key="3">
    <source>
        <dbReference type="EMBL" id="TDQ47134.1"/>
    </source>
</evidence>
<dbReference type="SUPFAM" id="SSF54427">
    <property type="entry name" value="NTF2-like"/>
    <property type="match status" value="1"/>
</dbReference>
<proteinExistence type="predicted"/>
<organism evidence="3 4">
    <name type="scientific">Permianibacter aggregans</name>
    <dbReference type="NCBI Taxonomy" id="1510150"/>
    <lineage>
        <taxon>Bacteria</taxon>
        <taxon>Pseudomonadati</taxon>
        <taxon>Pseudomonadota</taxon>
        <taxon>Gammaproteobacteria</taxon>
        <taxon>Pseudomonadales</taxon>
        <taxon>Pseudomonadaceae</taxon>
        <taxon>Permianibacter</taxon>
    </lineage>
</organism>
<reference evidence="3 4" key="1">
    <citation type="submission" date="2019-03" db="EMBL/GenBank/DDBJ databases">
        <title>Genomic Encyclopedia of Type Strains, Phase IV (KMG-IV): sequencing the most valuable type-strain genomes for metagenomic binning, comparative biology and taxonomic classification.</title>
        <authorList>
            <person name="Goeker M."/>
        </authorList>
    </citation>
    <scope>NUCLEOTIDE SEQUENCE [LARGE SCALE GENOMIC DNA]</scope>
    <source>
        <strain evidence="3 4">DSM 103792</strain>
    </source>
</reference>
<dbReference type="Gene3D" id="3.10.450.50">
    <property type="match status" value="1"/>
</dbReference>
<name>A0A4R6UUH6_9GAMM</name>
<accession>A0A4R6UUH6</accession>
<keyword evidence="3" id="KW-0413">Isomerase</keyword>
<dbReference type="Proteomes" id="UP000295375">
    <property type="component" value="Unassembled WGS sequence"/>
</dbReference>
<comment type="caution">
    <text evidence="3">The sequence shown here is derived from an EMBL/GenBank/DDBJ whole genome shotgun (WGS) entry which is preliminary data.</text>
</comment>
<dbReference type="InterPro" id="IPR032710">
    <property type="entry name" value="NTF2-like_dom_sf"/>
</dbReference>
<evidence type="ECO:0000259" key="2">
    <source>
        <dbReference type="Pfam" id="PF14534"/>
    </source>
</evidence>